<dbReference type="PROSITE" id="PS50089">
    <property type="entry name" value="ZF_RING_2"/>
    <property type="match status" value="1"/>
</dbReference>
<dbReference type="AlphaFoldDB" id="A0A6A1W0I4"/>
<evidence type="ECO:0000256" key="9">
    <source>
        <dbReference type="ARBA" id="ARBA00022786"/>
    </source>
</evidence>
<evidence type="ECO:0000256" key="12">
    <source>
        <dbReference type="ARBA" id="ARBA00023136"/>
    </source>
</evidence>
<accession>A0A6A1W0I4</accession>
<evidence type="ECO:0000256" key="14">
    <source>
        <dbReference type="PROSITE-ProRule" id="PRU00175"/>
    </source>
</evidence>
<evidence type="ECO:0000256" key="8">
    <source>
        <dbReference type="ARBA" id="ARBA00022771"/>
    </source>
</evidence>
<dbReference type="FunFam" id="3.30.40.10:FF:000187">
    <property type="entry name" value="E3 ubiquitin-protein ligase ATL6"/>
    <property type="match status" value="1"/>
</dbReference>
<keyword evidence="6 15" id="KW-0812">Transmembrane</keyword>
<comment type="catalytic activity">
    <reaction evidence="1">
        <text>S-ubiquitinyl-[E2 ubiquitin-conjugating enzyme]-L-cysteine + [acceptor protein]-L-lysine = [E2 ubiquitin-conjugating enzyme]-L-cysteine + N(6)-ubiquitinyl-[acceptor protein]-L-lysine.</text>
        <dbReference type="EC" id="2.3.2.27"/>
    </reaction>
</comment>
<evidence type="ECO:0000313" key="17">
    <source>
        <dbReference type="EMBL" id="KAB1217637.1"/>
    </source>
</evidence>
<reference evidence="17" key="1">
    <citation type="submission" date="2018-07" db="EMBL/GenBank/DDBJ databases">
        <authorList>
            <person name="Gao Z.-S."/>
            <person name="Jia H.-M."/>
            <person name="Jia H.-J."/>
            <person name="Cai Q.-L."/>
            <person name="Wang Y."/>
            <person name="Zhao H.-B."/>
        </authorList>
    </citation>
    <scope>NUCLEOTIDE SEQUENCE</scope>
    <source>
        <tissue evidence="17">Leaves</tissue>
    </source>
</reference>
<evidence type="ECO:0000256" key="5">
    <source>
        <dbReference type="ARBA" id="ARBA00022679"/>
    </source>
</evidence>
<reference evidence="17 19" key="2">
    <citation type="journal article" date="2019" name="Plant Biotechnol. J.">
        <title>The red bayberry genome and genetic basis of sex determination.</title>
        <authorList>
            <person name="Jia H.M."/>
            <person name="Jia H.J."/>
            <person name="Cai Q.L."/>
            <person name="Wang Y."/>
            <person name="Zhao H.B."/>
            <person name="Yang W.F."/>
            <person name="Wang G.Y."/>
            <person name="Li Y.H."/>
            <person name="Zhan D.L."/>
            <person name="Shen Y.T."/>
            <person name="Niu Q.F."/>
            <person name="Chang L."/>
            <person name="Qiu J."/>
            <person name="Zhao L."/>
            <person name="Xie H.B."/>
            <person name="Fu W.Y."/>
            <person name="Jin J."/>
            <person name="Li X.W."/>
            <person name="Jiao Y."/>
            <person name="Zhou C.C."/>
            <person name="Tu T."/>
            <person name="Chai C.Y."/>
            <person name="Gao J.L."/>
            <person name="Fan L.J."/>
            <person name="van de Weg E."/>
            <person name="Wang J.Y."/>
            <person name="Gao Z.S."/>
        </authorList>
    </citation>
    <scope>NUCLEOTIDE SEQUENCE [LARGE SCALE GENOMIC DNA]</scope>
    <source>
        <tissue evidence="17">Leaves</tissue>
    </source>
</reference>
<keyword evidence="10" id="KW-0862">Zinc</keyword>
<sequence>MSSSSQDSQPFHWHVSEFDDRGFEFRGRTLFLIVVIFSVLLLLAVLYLYARWVCQYRHLPYPHAPAPAPRPRGLDPSTIKSLPVILHRSLDAQNSREQAECCICLGVFEDGDKVKVLPLCSHCYHSECVDTWLSGHSSCPLCRASLRVDSPDDSAVPQVVVE</sequence>
<evidence type="ECO:0000256" key="6">
    <source>
        <dbReference type="ARBA" id="ARBA00022692"/>
    </source>
</evidence>
<evidence type="ECO:0000313" key="19">
    <source>
        <dbReference type="Proteomes" id="UP000516437"/>
    </source>
</evidence>
<dbReference type="InterPro" id="IPR001841">
    <property type="entry name" value="Znf_RING"/>
</dbReference>
<proteinExistence type="inferred from homology"/>
<organism evidence="17 19">
    <name type="scientific">Morella rubra</name>
    <name type="common">Chinese bayberry</name>
    <dbReference type="NCBI Taxonomy" id="262757"/>
    <lineage>
        <taxon>Eukaryota</taxon>
        <taxon>Viridiplantae</taxon>
        <taxon>Streptophyta</taxon>
        <taxon>Embryophyta</taxon>
        <taxon>Tracheophyta</taxon>
        <taxon>Spermatophyta</taxon>
        <taxon>Magnoliopsida</taxon>
        <taxon>eudicotyledons</taxon>
        <taxon>Gunneridae</taxon>
        <taxon>Pentapetalae</taxon>
        <taxon>rosids</taxon>
        <taxon>fabids</taxon>
        <taxon>Fagales</taxon>
        <taxon>Myricaceae</taxon>
        <taxon>Morella</taxon>
    </lineage>
</organism>
<dbReference type="SUPFAM" id="SSF57850">
    <property type="entry name" value="RING/U-box"/>
    <property type="match status" value="1"/>
</dbReference>
<comment type="similarity">
    <text evidence="13">Belongs to the RING-type zinc finger family. ATL subfamily.</text>
</comment>
<evidence type="ECO:0000256" key="15">
    <source>
        <dbReference type="SAM" id="Phobius"/>
    </source>
</evidence>
<dbReference type="GO" id="GO:0061630">
    <property type="term" value="F:ubiquitin protein ligase activity"/>
    <property type="evidence" value="ECO:0007669"/>
    <property type="project" value="UniProtKB-EC"/>
</dbReference>
<dbReference type="Pfam" id="PF13639">
    <property type="entry name" value="zf-RING_2"/>
    <property type="match status" value="1"/>
</dbReference>
<evidence type="ECO:0000256" key="1">
    <source>
        <dbReference type="ARBA" id="ARBA00000900"/>
    </source>
</evidence>
<keyword evidence="8 14" id="KW-0863">Zinc-finger</keyword>
<evidence type="ECO:0000256" key="2">
    <source>
        <dbReference type="ARBA" id="ARBA00004167"/>
    </source>
</evidence>
<evidence type="ECO:0000313" key="18">
    <source>
        <dbReference type="EMBL" id="KAB1217710.1"/>
    </source>
</evidence>
<dbReference type="EMBL" id="RXIC02000021">
    <property type="protein sequence ID" value="KAB1217710.1"/>
    <property type="molecule type" value="Genomic_DNA"/>
</dbReference>
<dbReference type="Proteomes" id="UP000516437">
    <property type="component" value="Chromosome 3"/>
</dbReference>
<dbReference type="UniPathway" id="UPA00143"/>
<keyword evidence="9" id="KW-0833">Ubl conjugation pathway</keyword>
<dbReference type="SMART" id="SM00184">
    <property type="entry name" value="RING"/>
    <property type="match status" value="1"/>
</dbReference>
<feature type="transmembrane region" description="Helical" evidence="15">
    <location>
        <begin position="30"/>
        <end position="50"/>
    </location>
</feature>
<comment type="caution">
    <text evidence="17">The sequence shown here is derived from an EMBL/GenBank/DDBJ whole genome shotgun (WGS) entry which is preliminary data.</text>
</comment>
<dbReference type="OrthoDB" id="8062037at2759"/>
<keyword evidence="5" id="KW-0808">Transferase</keyword>
<dbReference type="PANTHER" id="PTHR46539:SF25">
    <property type="entry name" value="(WILD MALAYSIAN BANANA) HYPOTHETICAL PROTEIN"/>
    <property type="match status" value="1"/>
</dbReference>
<evidence type="ECO:0000256" key="11">
    <source>
        <dbReference type="ARBA" id="ARBA00022989"/>
    </source>
</evidence>
<comment type="pathway">
    <text evidence="3">Protein modification; protein ubiquitination.</text>
</comment>
<dbReference type="EC" id="2.3.2.27" evidence="4"/>
<comment type="subcellular location">
    <subcellularLocation>
        <location evidence="2">Membrane</location>
        <topology evidence="2">Single-pass membrane protein</topology>
    </subcellularLocation>
</comment>
<name>A0A6A1W0I4_9ROSI</name>
<gene>
    <name evidence="17" type="ORF">CJ030_MR3G012210</name>
    <name evidence="18" type="ORF">CJ030_MR3G014880</name>
</gene>
<evidence type="ECO:0000256" key="10">
    <source>
        <dbReference type="ARBA" id="ARBA00022833"/>
    </source>
</evidence>
<dbReference type="GO" id="GO:0016567">
    <property type="term" value="P:protein ubiquitination"/>
    <property type="evidence" value="ECO:0007669"/>
    <property type="project" value="UniProtKB-UniPathway"/>
</dbReference>
<keyword evidence="7" id="KW-0479">Metal-binding</keyword>
<evidence type="ECO:0000256" key="13">
    <source>
        <dbReference type="ARBA" id="ARBA00024209"/>
    </source>
</evidence>
<evidence type="ECO:0000256" key="7">
    <source>
        <dbReference type="ARBA" id="ARBA00022723"/>
    </source>
</evidence>
<protein>
    <recommendedName>
        <fullName evidence="4">RING-type E3 ubiquitin transferase</fullName>
        <ecNumber evidence="4">2.3.2.27</ecNumber>
    </recommendedName>
</protein>
<keyword evidence="11 15" id="KW-1133">Transmembrane helix</keyword>
<dbReference type="EMBL" id="RXIC02000021">
    <property type="protein sequence ID" value="KAB1217637.1"/>
    <property type="molecule type" value="Genomic_DNA"/>
</dbReference>
<evidence type="ECO:0000256" key="4">
    <source>
        <dbReference type="ARBA" id="ARBA00012483"/>
    </source>
</evidence>
<reference evidence="17" key="3">
    <citation type="submission" date="2019-09" db="EMBL/GenBank/DDBJ databases">
        <authorList>
            <person name="Gao Z."/>
        </authorList>
    </citation>
    <scope>NUCLEOTIDE SEQUENCE</scope>
    <source>
        <tissue evidence="17">Leaves</tissue>
    </source>
</reference>
<dbReference type="GO" id="GO:0008270">
    <property type="term" value="F:zinc ion binding"/>
    <property type="evidence" value="ECO:0007669"/>
    <property type="project" value="UniProtKB-KW"/>
</dbReference>
<feature type="domain" description="RING-type" evidence="16">
    <location>
        <begin position="101"/>
        <end position="143"/>
    </location>
</feature>
<dbReference type="Gene3D" id="3.30.40.10">
    <property type="entry name" value="Zinc/RING finger domain, C3HC4 (zinc finger)"/>
    <property type="match status" value="1"/>
</dbReference>
<dbReference type="InterPro" id="IPR013083">
    <property type="entry name" value="Znf_RING/FYVE/PHD"/>
</dbReference>
<dbReference type="GO" id="GO:0016020">
    <property type="term" value="C:membrane"/>
    <property type="evidence" value="ECO:0007669"/>
    <property type="project" value="UniProtKB-SubCell"/>
</dbReference>
<evidence type="ECO:0000259" key="16">
    <source>
        <dbReference type="PROSITE" id="PS50089"/>
    </source>
</evidence>
<evidence type="ECO:0000256" key="3">
    <source>
        <dbReference type="ARBA" id="ARBA00004906"/>
    </source>
</evidence>
<keyword evidence="19" id="KW-1185">Reference proteome</keyword>
<keyword evidence="12 15" id="KW-0472">Membrane</keyword>
<dbReference type="CDD" id="cd16461">
    <property type="entry name" value="RING-H2_EL5-like"/>
    <property type="match status" value="1"/>
</dbReference>
<dbReference type="PANTHER" id="PTHR46539">
    <property type="entry name" value="E3 UBIQUITIN-PROTEIN LIGASE ATL42"/>
    <property type="match status" value="1"/>
</dbReference>